<feature type="region of interest" description="Disordered" evidence="3">
    <location>
        <begin position="76"/>
        <end position="140"/>
    </location>
</feature>
<feature type="non-terminal residue" evidence="4">
    <location>
        <position position="1"/>
    </location>
</feature>
<accession>A0A6S7H0Y3</accession>
<dbReference type="PANTHER" id="PTHR22906">
    <property type="entry name" value="PROPERDIN"/>
    <property type="match status" value="1"/>
</dbReference>
<sequence>PASPVPAPPPSNDLYPNYTLITPPHSTTAPPLTASSYSDTNAVDTITSAVADTTHSTTSSPTPKAHDMAYDELLNQVSNDPMPNLGASVPPSPNPAQTATSQSAYGSSYAAPSQATAAENALTSPQGDSTQTPSQASTTAAYGSASNSYNALSYDWSSFAACSTTCGQGYKRRIRRCDVPQRCSDKIEEDVQLCYNAPCEDFGNPWSSYSKCSKSCGGGQRSRSRSCIGRVACPASGSEVQNVPCLVSNCPVLHYDFNNTTQEVIRDISGYGNNAYLENGAQIQPASDVCGSKAVLSPRGDILMEDFRLENKPKVAISIAARIRLQDTRGWHSIFSTAKTTDSGEIRGGFHFEVDDGKLRWFHRNQDDRAVFDVTTSDSVVRANTWHHVMGTYDSTVARAKVFVDGAEKGGAPGFGVLDTDWGYKACIGTFDFDGRYLNGELDDFQMFDYAIKDKFQIENLIKTKCEKQLVKR</sequence>
<dbReference type="SUPFAM" id="SSF49899">
    <property type="entry name" value="Concanavalin A-like lectins/glucanases"/>
    <property type="match status" value="1"/>
</dbReference>
<dbReference type="InterPro" id="IPR036383">
    <property type="entry name" value="TSP1_rpt_sf"/>
</dbReference>
<dbReference type="InterPro" id="IPR000884">
    <property type="entry name" value="TSP1_rpt"/>
</dbReference>
<dbReference type="AlphaFoldDB" id="A0A6S7H0Y3"/>
<evidence type="ECO:0000256" key="1">
    <source>
        <dbReference type="ARBA" id="ARBA00022737"/>
    </source>
</evidence>
<proteinExistence type="predicted"/>
<dbReference type="SUPFAM" id="SSF82895">
    <property type="entry name" value="TSP-1 type 1 repeat"/>
    <property type="match status" value="2"/>
</dbReference>
<feature type="compositionally biased region" description="Polar residues" evidence="3">
    <location>
        <begin position="24"/>
        <end position="38"/>
    </location>
</feature>
<dbReference type="Proteomes" id="UP001152795">
    <property type="component" value="Unassembled WGS sequence"/>
</dbReference>
<gene>
    <name evidence="4" type="ORF">PACLA_8A029504</name>
</gene>
<organism evidence="4 5">
    <name type="scientific">Paramuricea clavata</name>
    <name type="common">Red gorgonian</name>
    <name type="synonym">Violescent sea-whip</name>
    <dbReference type="NCBI Taxonomy" id="317549"/>
    <lineage>
        <taxon>Eukaryota</taxon>
        <taxon>Metazoa</taxon>
        <taxon>Cnidaria</taxon>
        <taxon>Anthozoa</taxon>
        <taxon>Octocorallia</taxon>
        <taxon>Malacalcyonacea</taxon>
        <taxon>Plexauridae</taxon>
        <taxon>Paramuricea</taxon>
    </lineage>
</organism>
<dbReference type="OrthoDB" id="2121828at2759"/>
<dbReference type="Gene3D" id="2.20.100.10">
    <property type="entry name" value="Thrombospondin type-1 (TSP1) repeat"/>
    <property type="match status" value="2"/>
</dbReference>
<evidence type="ECO:0000313" key="4">
    <source>
        <dbReference type="EMBL" id="CAB3990121.1"/>
    </source>
</evidence>
<keyword evidence="1" id="KW-0677">Repeat</keyword>
<feature type="region of interest" description="Disordered" evidence="3">
    <location>
        <begin position="1"/>
        <end position="38"/>
    </location>
</feature>
<keyword evidence="2" id="KW-1015">Disulfide bond</keyword>
<dbReference type="Pfam" id="PF13385">
    <property type="entry name" value="Laminin_G_3"/>
    <property type="match status" value="1"/>
</dbReference>
<dbReference type="Gene3D" id="2.60.120.200">
    <property type="match status" value="1"/>
</dbReference>
<evidence type="ECO:0000256" key="2">
    <source>
        <dbReference type="ARBA" id="ARBA00023157"/>
    </source>
</evidence>
<dbReference type="InterPro" id="IPR052065">
    <property type="entry name" value="Compl_asym_regulator"/>
</dbReference>
<keyword evidence="5" id="KW-1185">Reference proteome</keyword>
<protein>
    <submittedName>
        <fullName evidence="4">Uncharacterized protein</fullName>
    </submittedName>
</protein>
<evidence type="ECO:0000313" key="5">
    <source>
        <dbReference type="Proteomes" id="UP001152795"/>
    </source>
</evidence>
<evidence type="ECO:0000256" key="3">
    <source>
        <dbReference type="SAM" id="MobiDB-lite"/>
    </source>
</evidence>
<dbReference type="InterPro" id="IPR013320">
    <property type="entry name" value="ConA-like_dom_sf"/>
</dbReference>
<reference evidence="4" key="1">
    <citation type="submission" date="2020-04" db="EMBL/GenBank/DDBJ databases">
        <authorList>
            <person name="Alioto T."/>
            <person name="Alioto T."/>
            <person name="Gomez Garrido J."/>
        </authorList>
    </citation>
    <scope>NUCLEOTIDE SEQUENCE</scope>
    <source>
        <strain evidence="4">A484AB</strain>
    </source>
</reference>
<feature type="compositionally biased region" description="Low complexity" evidence="3">
    <location>
        <begin position="129"/>
        <end position="140"/>
    </location>
</feature>
<comment type="caution">
    <text evidence="4">The sequence shown here is derived from an EMBL/GenBank/DDBJ whole genome shotgun (WGS) entry which is preliminary data.</text>
</comment>
<dbReference type="PANTHER" id="PTHR22906:SF54">
    <property type="entry name" value="IG-LIKE DOMAIN-CONTAINING PROTEIN"/>
    <property type="match status" value="1"/>
</dbReference>
<name>A0A6S7H0Y3_PARCT</name>
<dbReference type="Pfam" id="PF00090">
    <property type="entry name" value="TSP_1"/>
    <property type="match status" value="2"/>
</dbReference>
<dbReference type="EMBL" id="CACRXK020001606">
    <property type="protein sequence ID" value="CAB3990121.1"/>
    <property type="molecule type" value="Genomic_DNA"/>
</dbReference>
<feature type="compositionally biased region" description="Polar residues" evidence="3">
    <location>
        <begin position="95"/>
        <end position="128"/>
    </location>
</feature>
<dbReference type="SMART" id="SM00209">
    <property type="entry name" value="TSP1"/>
    <property type="match status" value="2"/>
</dbReference>
<feature type="compositionally biased region" description="Pro residues" evidence="3">
    <location>
        <begin position="1"/>
        <end position="11"/>
    </location>
</feature>
<dbReference type="PROSITE" id="PS50092">
    <property type="entry name" value="TSP1"/>
    <property type="match status" value="2"/>
</dbReference>